<evidence type="ECO:0000259" key="7">
    <source>
        <dbReference type="PROSITE" id="PS51007"/>
    </source>
</evidence>
<dbReference type="PATRIC" id="fig|121290.4.peg.570"/>
<sequence>MNIAPKDDPEPPAVKQFLETGVNPYNEKAECLPLGNFLYLSSCSGCHGHVAEGKVGPGLNDAYWTYPKNRTDKGLFETIYGGAQGMMGPHSDKSINEILNIMAWIRHLYAEDPKKARWLTPEQREVFKPYVEDKSVEHGTAELAQAVPADQCGTMRH</sequence>
<dbReference type="GO" id="GO:0009055">
    <property type="term" value="F:electron transfer activity"/>
    <property type="evidence" value="ECO:0007669"/>
    <property type="project" value="UniProtKB-UniRule"/>
</dbReference>
<evidence type="ECO:0000313" key="9">
    <source>
        <dbReference type="Proteomes" id="UP000059074"/>
    </source>
</evidence>
<evidence type="ECO:0000256" key="5">
    <source>
        <dbReference type="PIRSR" id="PIRSR000008-1"/>
    </source>
</evidence>
<organism evidence="8 9">
    <name type="scientific">Hyphomicrobium sulfonivorans</name>
    <dbReference type="NCBI Taxonomy" id="121290"/>
    <lineage>
        <taxon>Bacteria</taxon>
        <taxon>Pseudomonadati</taxon>
        <taxon>Pseudomonadota</taxon>
        <taxon>Alphaproteobacteria</taxon>
        <taxon>Hyphomicrobiales</taxon>
        <taxon>Hyphomicrobiaceae</taxon>
        <taxon>Hyphomicrobium</taxon>
    </lineage>
</organism>
<feature type="binding site" description="covalent" evidence="5">
    <location>
        <position position="46"/>
    </location>
    <ligand>
        <name>heme c</name>
        <dbReference type="ChEBI" id="CHEBI:61717"/>
    </ligand>
</feature>
<dbReference type="GO" id="GO:0015945">
    <property type="term" value="P:methanol metabolic process"/>
    <property type="evidence" value="ECO:0007669"/>
    <property type="project" value="UniProtKB-UniRule"/>
</dbReference>
<evidence type="ECO:0000256" key="2">
    <source>
        <dbReference type="ARBA" id="ARBA00022723"/>
    </source>
</evidence>
<dbReference type="GO" id="GO:0042597">
    <property type="term" value="C:periplasmic space"/>
    <property type="evidence" value="ECO:0007669"/>
    <property type="project" value="UniProtKB-SubCell"/>
</dbReference>
<keyword evidence="4" id="KW-0574">Periplasm</keyword>
<comment type="subcellular location">
    <subcellularLocation>
        <location evidence="4">Periplasm</location>
    </subcellularLocation>
</comment>
<dbReference type="Pfam" id="PF13442">
    <property type="entry name" value="Cytochrome_CBB3"/>
    <property type="match status" value="1"/>
</dbReference>
<dbReference type="InterPro" id="IPR036909">
    <property type="entry name" value="Cyt_c-like_dom_sf"/>
</dbReference>
<name>A0A120CTU0_HYPSL</name>
<comment type="PTM">
    <text evidence="5">Binds 1 heme c group covalently per subunit.</text>
</comment>
<dbReference type="GO" id="GO:0005506">
    <property type="term" value="F:iron ion binding"/>
    <property type="evidence" value="ECO:0007669"/>
    <property type="project" value="UniProtKB-UniRule"/>
</dbReference>
<keyword evidence="3 4" id="KW-0408">Iron</keyword>
<comment type="function">
    <text evidence="4">Electron acceptor for MDH. Acts in methanol oxidation.</text>
</comment>
<keyword evidence="4" id="KW-0813">Transport</keyword>
<keyword evidence="9" id="KW-1185">Reference proteome</keyword>
<accession>A0A120CTU0</accession>
<evidence type="ECO:0000256" key="4">
    <source>
        <dbReference type="PIRNR" id="PIRNR000008"/>
    </source>
</evidence>
<feature type="binding site" description="axial binding residue" evidence="6">
    <location>
        <position position="47"/>
    </location>
    <ligand>
        <name>heme c</name>
        <dbReference type="ChEBI" id="CHEBI:61717"/>
    </ligand>
    <ligandPart>
        <name>Fe</name>
        <dbReference type="ChEBI" id="CHEBI:18248"/>
    </ligandPart>
</feature>
<evidence type="ECO:0000313" key="8">
    <source>
        <dbReference type="EMBL" id="KWT65220.1"/>
    </source>
</evidence>
<dbReference type="AlphaFoldDB" id="A0A120CTU0"/>
<dbReference type="InterPro" id="IPR009153">
    <property type="entry name" value="Cyt_cL"/>
</dbReference>
<protein>
    <recommendedName>
        <fullName evidence="4">Cytochrome c-L</fullName>
    </recommendedName>
</protein>
<dbReference type="SUPFAM" id="SSF46626">
    <property type="entry name" value="Cytochrome c"/>
    <property type="match status" value="1"/>
</dbReference>
<dbReference type="PROSITE" id="PS51007">
    <property type="entry name" value="CYTC"/>
    <property type="match status" value="1"/>
</dbReference>
<keyword evidence="2 4" id="KW-0479">Metal-binding</keyword>
<comment type="caution">
    <text evidence="8">The sequence shown here is derived from an EMBL/GenBank/DDBJ whole genome shotgun (WGS) entry which is preliminary data.</text>
</comment>
<dbReference type="PIRSF" id="PIRSF000008">
    <property type="entry name" value="Cytochrome_c551i"/>
    <property type="match status" value="1"/>
</dbReference>
<dbReference type="Gene3D" id="1.10.760.10">
    <property type="entry name" value="Cytochrome c-like domain"/>
    <property type="match status" value="1"/>
</dbReference>
<gene>
    <name evidence="8" type="ORF">APY04_2969</name>
</gene>
<dbReference type="STRING" id="121290.APY04_2969"/>
<dbReference type="NCBIfam" id="TIGR03872">
    <property type="entry name" value="cytochrome_MoxG"/>
    <property type="match status" value="1"/>
</dbReference>
<keyword evidence="1 4" id="KW-0349">Heme</keyword>
<dbReference type="Proteomes" id="UP000059074">
    <property type="component" value="Unassembled WGS sequence"/>
</dbReference>
<keyword evidence="4" id="KW-0249">Electron transport</keyword>
<evidence type="ECO:0000256" key="1">
    <source>
        <dbReference type="ARBA" id="ARBA00022617"/>
    </source>
</evidence>
<dbReference type="InterPro" id="IPR009056">
    <property type="entry name" value="Cyt_c-like_dom"/>
</dbReference>
<evidence type="ECO:0000256" key="6">
    <source>
        <dbReference type="PIRSR" id="PIRSR000008-2"/>
    </source>
</evidence>
<dbReference type="EMBL" id="LMTR01000082">
    <property type="protein sequence ID" value="KWT65220.1"/>
    <property type="molecule type" value="Genomic_DNA"/>
</dbReference>
<feature type="binding site" description="covalent" evidence="5">
    <location>
        <position position="43"/>
    </location>
    <ligand>
        <name>heme c</name>
        <dbReference type="ChEBI" id="CHEBI:61717"/>
    </ligand>
</feature>
<evidence type="ECO:0000256" key="3">
    <source>
        <dbReference type="ARBA" id="ARBA00023004"/>
    </source>
</evidence>
<keyword evidence="4" id="KW-0485">Methanol utilization</keyword>
<dbReference type="GO" id="GO:0020037">
    <property type="term" value="F:heme binding"/>
    <property type="evidence" value="ECO:0007669"/>
    <property type="project" value="UniProtKB-UniRule"/>
</dbReference>
<reference evidence="8 9" key="1">
    <citation type="submission" date="2015-10" db="EMBL/GenBank/DDBJ databases">
        <title>Transcriptomic analysis of a linuron degrading triple-species bacterial consortium.</title>
        <authorList>
            <person name="Albers P."/>
        </authorList>
    </citation>
    <scope>NUCLEOTIDE SEQUENCE [LARGE SCALE GENOMIC DNA]</scope>
    <source>
        <strain evidence="8 9">WDL6</strain>
    </source>
</reference>
<feature type="domain" description="Cytochrome c" evidence="7">
    <location>
        <begin position="30"/>
        <end position="109"/>
    </location>
</feature>
<proteinExistence type="predicted"/>